<feature type="compositionally biased region" description="Polar residues" evidence="1">
    <location>
        <begin position="88"/>
        <end position="106"/>
    </location>
</feature>
<dbReference type="AlphaFoldDB" id="A0A4Z1NYY9"/>
<comment type="caution">
    <text evidence="2">The sequence shown here is derived from an EMBL/GenBank/DDBJ whole genome shotgun (WGS) entry which is preliminary data.</text>
</comment>
<evidence type="ECO:0000313" key="2">
    <source>
        <dbReference type="EMBL" id="TID21342.1"/>
    </source>
</evidence>
<proteinExistence type="predicted"/>
<organism evidence="2 3">
    <name type="scientific">Venturia nashicola</name>
    <dbReference type="NCBI Taxonomy" id="86259"/>
    <lineage>
        <taxon>Eukaryota</taxon>
        <taxon>Fungi</taxon>
        <taxon>Dikarya</taxon>
        <taxon>Ascomycota</taxon>
        <taxon>Pezizomycotina</taxon>
        <taxon>Dothideomycetes</taxon>
        <taxon>Pleosporomycetidae</taxon>
        <taxon>Venturiales</taxon>
        <taxon>Venturiaceae</taxon>
        <taxon>Venturia</taxon>
    </lineage>
</organism>
<name>A0A4Z1NYY9_9PEZI</name>
<gene>
    <name evidence="2" type="ORF">E6O75_ATG04737</name>
</gene>
<sequence length="114" mass="12354">MDDINCDAGVTGQRQDSDRTATGQRQDSDRTATGQRQDSDRTASDSDSDPSWSRASLNGSPDGGEATEESGWLELRFAGLELYQLQSQAWSRTSTGTSTSKPSRYTSAVYAVHL</sequence>
<keyword evidence="3" id="KW-1185">Reference proteome</keyword>
<feature type="region of interest" description="Disordered" evidence="1">
    <location>
        <begin position="88"/>
        <end position="108"/>
    </location>
</feature>
<dbReference type="Proteomes" id="UP000298493">
    <property type="component" value="Unassembled WGS sequence"/>
</dbReference>
<dbReference type="EMBL" id="SNSC02000009">
    <property type="protein sequence ID" value="TID21342.1"/>
    <property type="molecule type" value="Genomic_DNA"/>
</dbReference>
<evidence type="ECO:0000313" key="3">
    <source>
        <dbReference type="Proteomes" id="UP000298493"/>
    </source>
</evidence>
<reference evidence="2 3" key="1">
    <citation type="submission" date="2019-04" db="EMBL/GenBank/DDBJ databases">
        <title>High contiguity whole genome sequence and gene annotation resource for two Venturia nashicola isolates.</title>
        <authorList>
            <person name="Prokchorchik M."/>
            <person name="Won K."/>
            <person name="Lee Y."/>
            <person name="Choi E.D."/>
            <person name="Segonzac C."/>
            <person name="Sohn K.H."/>
        </authorList>
    </citation>
    <scope>NUCLEOTIDE SEQUENCE [LARGE SCALE GENOMIC DNA]</scope>
    <source>
        <strain evidence="2 3">PRI2</strain>
    </source>
</reference>
<feature type="compositionally biased region" description="Polar residues" evidence="1">
    <location>
        <begin position="20"/>
        <end position="36"/>
    </location>
</feature>
<accession>A0A4Z1NYY9</accession>
<protein>
    <submittedName>
        <fullName evidence="2">Uncharacterized protein</fullName>
    </submittedName>
</protein>
<feature type="region of interest" description="Disordered" evidence="1">
    <location>
        <begin position="1"/>
        <end position="71"/>
    </location>
</feature>
<evidence type="ECO:0000256" key="1">
    <source>
        <dbReference type="SAM" id="MobiDB-lite"/>
    </source>
</evidence>